<evidence type="ECO:0000313" key="1">
    <source>
        <dbReference type="EMBL" id="KKL91320.1"/>
    </source>
</evidence>
<sequence length="115" mass="13280">MPKKNRLYPEPGLWVADDRDGLPRIEPPEPLPDGKISSVDLRDEQIAYHGLGFCIYSYIPPEKIEDIQLRKLWQKAQKAMREITKYLESATPKPRKGIIPKRKLETDTVLGEKLL</sequence>
<proteinExistence type="predicted"/>
<accession>A0A0F9IBZ8</accession>
<gene>
    <name evidence="1" type="ORF">LCGC14_1895880</name>
</gene>
<dbReference type="AlphaFoldDB" id="A0A0F9IBZ8"/>
<dbReference type="EMBL" id="LAZR01019766">
    <property type="protein sequence ID" value="KKL91320.1"/>
    <property type="molecule type" value="Genomic_DNA"/>
</dbReference>
<protein>
    <submittedName>
        <fullName evidence="1">Uncharacterized protein</fullName>
    </submittedName>
</protein>
<organism evidence="1">
    <name type="scientific">marine sediment metagenome</name>
    <dbReference type="NCBI Taxonomy" id="412755"/>
    <lineage>
        <taxon>unclassified sequences</taxon>
        <taxon>metagenomes</taxon>
        <taxon>ecological metagenomes</taxon>
    </lineage>
</organism>
<comment type="caution">
    <text evidence="1">The sequence shown here is derived from an EMBL/GenBank/DDBJ whole genome shotgun (WGS) entry which is preliminary data.</text>
</comment>
<reference evidence="1" key="1">
    <citation type="journal article" date="2015" name="Nature">
        <title>Complex archaea that bridge the gap between prokaryotes and eukaryotes.</title>
        <authorList>
            <person name="Spang A."/>
            <person name="Saw J.H."/>
            <person name="Jorgensen S.L."/>
            <person name="Zaremba-Niedzwiedzka K."/>
            <person name="Martijn J."/>
            <person name="Lind A.E."/>
            <person name="van Eijk R."/>
            <person name="Schleper C."/>
            <person name="Guy L."/>
            <person name="Ettema T.J."/>
        </authorList>
    </citation>
    <scope>NUCLEOTIDE SEQUENCE</scope>
</reference>
<name>A0A0F9IBZ8_9ZZZZ</name>